<feature type="region of interest" description="Disordered" evidence="1">
    <location>
        <begin position="25"/>
        <end position="49"/>
    </location>
</feature>
<comment type="caution">
    <text evidence="2">The sequence shown here is derived from an EMBL/GenBank/DDBJ whole genome shotgun (WGS) entry which is preliminary data.</text>
</comment>
<protein>
    <submittedName>
        <fullName evidence="2">Uncharacterized protein</fullName>
    </submittedName>
</protein>
<keyword evidence="3" id="KW-1185">Reference proteome</keyword>
<dbReference type="EMBL" id="JBBNAG010000011">
    <property type="protein sequence ID" value="KAK9094683.1"/>
    <property type="molecule type" value="Genomic_DNA"/>
</dbReference>
<accession>A0AAP0EQ68</accession>
<evidence type="ECO:0000256" key="1">
    <source>
        <dbReference type="SAM" id="MobiDB-lite"/>
    </source>
</evidence>
<organism evidence="2 3">
    <name type="scientific">Stephania cephalantha</name>
    <dbReference type="NCBI Taxonomy" id="152367"/>
    <lineage>
        <taxon>Eukaryota</taxon>
        <taxon>Viridiplantae</taxon>
        <taxon>Streptophyta</taxon>
        <taxon>Embryophyta</taxon>
        <taxon>Tracheophyta</taxon>
        <taxon>Spermatophyta</taxon>
        <taxon>Magnoliopsida</taxon>
        <taxon>Ranunculales</taxon>
        <taxon>Menispermaceae</taxon>
        <taxon>Menispermoideae</taxon>
        <taxon>Cissampelideae</taxon>
        <taxon>Stephania</taxon>
    </lineage>
</organism>
<evidence type="ECO:0000313" key="3">
    <source>
        <dbReference type="Proteomes" id="UP001419268"/>
    </source>
</evidence>
<reference evidence="2 3" key="1">
    <citation type="submission" date="2024-01" db="EMBL/GenBank/DDBJ databases">
        <title>Genome assemblies of Stephania.</title>
        <authorList>
            <person name="Yang L."/>
        </authorList>
    </citation>
    <scope>NUCLEOTIDE SEQUENCE [LARGE SCALE GENOMIC DNA]</scope>
    <source>
        <strain evidence="2">JXDWG</strain>
        <tissue evidence="2">Leaf</tissue>
    </source>
</reference>
<name>A0AAP0EQ68_9MAGN</name>
<sequence length="119" mass="13075">MEVLGAVGFVGRLRIWGLCVTKRQTERESNSFEAGVDGEQTRAQGWSEAAAASASPYTPTLEIGGHEAVSSWKEKQQATQILGVRACSSLGMMWRLRHLMSPWERGVVAGRNHYILKAS</sequence>
<gene>
    <name evidence="2" type="ORF">Scep_026152</name>
</gene>
<proteinExistence type="predicted"/>
<dbReference type="Proteomes" id="UP001419268">
    <property type="component" value="Unassembled WGS sequence"/>
</dbReference>
<dbReference type="AlphaFoldDB" id="A0AAP0EQ68"/>
<evidence type="ECO:0000313" key="2">
    <source>
        <dbReference type="EMBL" id="KAK9094683.1"/>
    </source>
</evidence>